<dbReference type="InterPro" id="IPR023398">
    <property type="entry name" value="TIF_eIF4e-like"/>
</dbReference>
<accession>A0ABD6ET84</accession>
<evidence type="ECO:0000256" key="6">
    <source>
        <dbReference type="ARBA" id="ARBA00032656"/>
    </source>
</evidence>
<dbReference type="GO" id="GO:0000340">
    <property type="term" value="F:RNA 7-methylguanosine cap binding"/>
    <property type="evidence" value="ECO:0007669"/>
    <property type="project" value="UniProtKB-ARBA"/>
</dbReference>
<evidence type="ECO:0000256" key="5">
    <source>
        <dbReference type="ARBA" id="ARBA00022917"/>
    </source>
</evidence>
<dbReference type="Proteomes" id="UP001608902">
    <property type="component" value="Unassembled WGS sequence"/>
</dbReference>
<feature type="compositionally biased region" description="Acidic residues" evidence="8">
    <location>
        <begin position="8"/>
        <end position="18"/>
    </location>
</feature>
<evidence type="ECO:0000256" key="8">
    <source>
        <dbReference type="SAM" id="MobiDB-lite"/>
    </source>
</evidence>
<evidence type="ECO:0000256" key="7">
    <source>
        <dbReference type="RuleBase" id="RU004374"/>
    </source>
</evidence>
<dbReference type="InterPro" id="IPR019770">
    <property type="entry name" value="TIF_eIF_4E_CS"/>
</dbReference>
<reference evidence="9 10" key="1">
    <citation type="submission" date="2024-08" db="EMBL/GenBank/DDBJ databases">
        <title>Gnathostoma spinigerum genome.</title>
        <authorList>
            <person name="Gonzalez-Bertolin B."/>
            <person name="Monzon S."/>
            <person name="Zaballos A."/>
            <person name="Jimenez P."/>
            <person name="Dekumyoy P."/>
            <person name="Varona S."/>
            <person name="Cuesta I."/>
            <person name="Sumanam S."/>
            <person name="Adisakwattana P."/>
            <person name="Gasser R.B."/>
            <person name="Hernandez-Gonzalez A."/>
            <person name="Young N.D."/>
            <person name="Perteguer M.J."/>
        </authorList>
    </citation>
    <scope>NUCLEOTIDE SEQUENCE [LARGE SCALE GENOMIC DNA]</scope>
    <source>
        <strain evidence="9">AL3</strain>
        <tissue evidence="9">Liver</tissue>
    </source>
</reference>
<proteinExistence type="inferred from homology"/>
<evidence type="ECO:0000256" key="4">
    <source>
        <dbReference type="ARBA" id="ARBA00022884"/>
    </source>
</evidence>
<keyword evidence="3" id="KW-0810">Translation regulation</keyword>
<evidence type="ECO:0000256" key="1">
    <source>
        <dbReference type="ARBA" id="ARBA00009860"/>
    </source>
</evidence>
<dbReference type="AlphaFoldDB" id="A0ABD6ET84"/>
<keyword evidence="10" id="KW-1185">Reference proteome</keyword>
<evidence type="ECO:0000313" key="9">
    <source>
        <dbReference type="EMBL" id="MFH4983180.1"/>
    </source>
</evidence>
<evidence type="ECO:0000256" key="3">
    <source>
        <dbReference type="ARBA" id="ARBA00022845"/>
    </source>
</evidence>
<keyword evidence="2 7" id="KW-0396">Initiation factor</keyword>
<name>A0ABD6ET84_9BILA</name>
<dbReference type="PANTHER" id="PTHR11960">
    <property type="entry name" value="EUKARYOTIC TRANSLATION INITIATION FACTOR 4E RELATED"/>
    <property type="match status" value="1"/>
</dbReference>
<dbReference type="SUPFAM" id="SSF55418">
    <property type="entry name" value="eIF4e-like"/>
    <property type="match status" value="1"/>
</dbReference>
<dbReference type="Pfam" id="PF01652">
    <property type="entry name" value="IF4E"/>
    <property type="match status" value="1"/>
</dbReference>
<protein>
    <recommendedName>
        <fullName evidence="6">eIF-4F 25 kDa subunit</fullName>
    </recommendedName>
</protein>
<dbReference type="EMBL" id="JBGFUD010011356">
    <property type="protein sequence ID" value="MFH4983180.1"/>
    <property type="molecule type" value="Genomic_DNA"/>
</dbReference>
<dbReference type="InterPro" id="IPR001040">
    <property type="entry name" value="TIF_eIF_4E"/>
</dbReference>
<keyword evidence="4 7" id="KW-0694">RNA-binding</keyword>
<dbReference type="Gene3D" id="3.30.760.10">
    <property type="entry name" value="RNA Cap, Translation Initiation Factor Eif4e"/>
    <property type="match status" value="1"/>
</dbReference>
<organism evidence="9 10">
    <name type="scientific">Gnathostoma spinigerum</name>
    <dbReference type="NCBI Taxonomy" id="75299"/>
    <lineage>
        <taxon>Eukaryota</taxon>
        <taxon>Metazoa</taxon>
        <taxon>Ecdysozoa</taxon>
        <taxon>Nematoda</taxon>
        <taxon>Chromadorea</taxon>
        <taxon>Rhabditida</taxon>
        <taxon>Spirurina</taxon>
        <taxon>Gnathostomatomorpha</taxon>
        <taxon>Gnathostomatoidea</taxon>
        <taxon>Gnathostomatidae</taxon>
        <taxon>Gnathostoma</taxon>
    </lineage>
</organism>
<dbReference type="GO" id="GO:0006417">
    <property type="term" value="P:regulation of translation"/>
    <property type="evidence" value="ECO:0007669"/>
    <property type="project" value="UniProtKB-KW"/>
</dbReference>
<dbReference type="PROSITE" id="PS00813">
    <property type="entry name" value="IF4E"/>
    <property type="match status" value="1"/>
</dbReference>
<evidence type="ECO:0000256" key="2">
    <source>
        <dbReference type="ARBA" id="ARBA00022540"/>
    </source>
</evidence>
<comment type="similarity">
    <text evidence="1 7">Belongs to the eukaryotic initiation factor 4E family.</text>
</comment>
<sequence>MAEIMQDMNDDQVTDAETGETSVENVDVVIPNCHPLKHRWTYWYLNDQRNKTWEERLKKVACFETVEEFWGLYLNIRTPSMLHIACDYNVFKEDIQPMWEVKENAKGGRWLITIERSRYDLLDAIWLEVLMAVIGDQFGEYTKDICGIVANIRAKGSKISMWTTNSNDDEANLAIGEVLKKKLTSMEVDTRLSRAMFDANLRYEDHQEVQNKSGSLVKAKHVIQLND</sequence>
<keyword evidence="5 7" id="KW-0648">Protein biosynthesis</keyword>
<dbReference type="GO" id="GO:0003743">
    <property type="term" value="F:translation initiation factor activity"/>
    <property type="evidence" value="ECO:0007669"/>
    <property type="project" value="UniProtKB-KW"/>
</dbReference>
<evidence type="ECO:0000313" key="10">
    <source>
        <dbReference type="Proteomes" id="UP001608902"/>
    </source>
</evidence>
<feature type="region of interest" description="Disordered" evidence="8">
    <location>
        <begin position="1"/>
        <end position="20"/>
    </location>
</feature>
<comment type="caution">
    <text evidence="9">The sequence shown here is derived from an EMBL/GenBank/DDBJ whole genome shotgun (WGS) entry which is preliminary data.</text>
</comment>
<gene>
    <name evidence="9" type="ORF">AB6A40_009889</name>
</gene>
<dbReference type="PANTHER" id="PTHR11960:SF8">
    <property type="entry name" value="EUKARYOTIC TRANSLATION INITIATION FACTOR 4E1-RELATED"/>
    <property type="match status" value="1"/>
</dbReference>